<protein>
    <submittedName>
        <fullName evidence="1">Uncharacterized protein</fullName>
    </submittedName>
</protein>
<dbReference type="EMBL" id="LAZR01038711">
    <property type="protein sequence ID" value="KKL18844.1"/>
    <property type="molecule type" value="Genomic_DNA"/>
</dbReference>
<dbReference type="AlphaFoldDB" id="A0A0F9BA71"/>
<evidence type="ECO:0000313" key="1">
    <source>
        <dbReference type="EMBL" id="KKL18844.1"/>
    </source>
</evidence>
<accession>A0A0F9BA71</accession>
<proteinExistence type="predicted"/>
<reference evidence="1" key="1">
    <citation type="journal article" date="2015" name="Nature">
        <title>Complex archaea that bridge the gap between prokaryotes and eukaryotes.</title>
        <authorList>
            <person name="Spang A."/>
            <person name="Saw J.H."/>
            <person name="Jorgensen S.L."/>
            <person name="Zaremba-Niedzwiedzka K."/>
            <person name="Martijn J."/>
            <person name="Lind A.E."/>
            <person name="van Eijk R."/>
            <person name="Schleper C."/>
            <person name="Guy L."/>
            <person name="Ettema T.J."/>
        </authorList>
    </citation>
    <scope>NUCLEOTIDE SEQUENCE</scope>
</reference>
<name>A0A0F9BA71_9ZZZZ</name>
<comment type="caution">
    <text evidence="1">The sequence shown here is derived from an EMBL/GenBank/DDBJ whole genome shotgun (WGS) entry which is preliminary data.</text>
</comment>
<feature type="non-terminal residue" evidence="1">
    <location>
        <position position="1"/>
    </location>
</feature>
<sequence>YALEEEIEEELDMPGWTEELVERMTALYDADVEIIRAMPGVTFITP</sequence>
<organism evidence="1">
    <name type="scientific">marine sediment metagenome</name>
    <dbReference type="NCBI Taxonomy" id="412755"/>
    <lineage>
        <taxon>unclassified sequences</taxon>
        <taxon>metagenomes</taxon>
        <taxon>ecological metagenomes</taxon>
    </lineage>
</organism>
<gene>
    <name evidence="1" type="ORF">LCGC14_2471480</name>
</gene>